<dbReference type="Proteomes" id="UP000823561">
    <property type="component" value="Chromosome 22"/>
</dbReference>
<reference evidence="2" key="1">
    <citation type="submission" date="2020-10" db="EMBL/GenBank/DDBJ databases">
        <title>Chromosome-scale genome assembly of the Allis shad, Alosa alosa.</title>
        <authorList>
            <person name="Margot Z."/>
            <person name="Christophe K."/>
            <person name="Cabau C."/>
            <person name="Louis A."/>
            <person name="Berthelot C."/>
            <person name="Parey E."/>
            <person name="Roest Crollius H."/>
            <person name="Montfort J."/>
            <person name="Robinson-Rechavi M."/>
            <person name="Bucao C."/>
            <person name="Bouchez O."/>
            <person name="Gislard M."/>
            <person name="Lluch J."/>
            <person name="Milhes M."/>
            <person name="Lampietro C."/>
            <person name="Lopez Roques C."/>
            <person name="Donnadieu C."/>
            <person name="Braasch I."/>
            <person name="Desvignes T."/>
            <person name="Postlethwait J."/>
            <person name="Bobe J."/>
            <person name="Guiguen Y."/>
        </authorList>
    </citation>
    <scope>NUCLEOTIDE SEQUENCE</scope>
    <source>
        <strain evidence="2">M-15738</strain>
        <tissue evidence="2">Blood</tissue>
    </source>
</reference>
<feature type="region of interest" description="Disordered" evidence="1">
    <location>
        <begin position="215"/>
        <end position="234"/>
    </location>
</feature>
<organism evidence="2 3">
    <name type="scientific">Alosa alosa</name>
    <name type="common">allis shad</name>
    <dbReference type="NCBI Taxonomy" id="278164"/>
    <lineage>
        <taxon>Eukaryota</taxon>
        <taxon>Metazoa</taxon>
        <taxon>Chordata</taxon>
        <taxon>Craniata</taxon>
        <taxon>Vertebrata</taxon>
        <taxon>Euteleostomi</taxon>
        <taxon>Actinopterygii</taxon>
        <taxon>Neopterygii</taxon>
        <taxon>Teleostei</taxon>
        <taxon>Clupei</taxon>
        <taxon>Clupeiformes</taxon>
        <taxon>Clupeoidei</taxon>
        <taxon>Clupeidae</taxon>
        <taxon>Alosa</taxon>
    </lineage>
</organism>
<comment type="caution">
    <text evidence="2">The sequence shown here is derived from an EMBL/GenBank/DDBJ whole genome shotgun (WGS) entry which is preliminary data.</text>
</comment>
<name>A0AAV6FMS4_9TELE</name>
<gene>
    <name evidence="2" type="ORF">AALO_G00274460</name>
</gene>
<evidence type="ECO:0000256" key="1">
    <source>
        <dbReference type="SAM" id="MobiDB-lite"/>
    </source>
</evidence>
<protein>
    <recommendedName>
        <fullName evidence="4">Maturase</fullName>
    </recommendedName>
</protein>
<sequence>MVASTHYIILYQATPSASGTGIKRKKKRMSESLPPQKKARIGEFQTMVKRFREQDDDDDDHRWYFRMSVAKFDELVCHITPFITHESIQSIPVGIDERLALTLHFLAQGSFLDTLSSRYKLEQRTISMLIPEVCQAIWKSIQPGLALGLPKKGRGNPQRWRVLKMTAKPPVLTWSSPPDEPNRSLTPRERALLHPHVATCIYLLIYIILYQATPPGQGDKQRKRRMSESLPPPKKARIGMFQTLVQELREQDDDDEHHRGYFRMSVAKFDELVCRITPFITHESIQSIPVGVDERLALTLHFLAHGSFLDTLSLDYRLEQLTISMLIPEVCRAIWKSIQPGLALGLPKKGRGNPQRWRVLKSDFYSATDIKKTCFALNTFLKH</sequence>
<accession>A0AAV6FMS4</accession>
<dbReference type="AlphaFoldDB" id="A0AAV6FMS4"/>
<keyword evidence="3" id="KW-1185">Reference proteome</keyword>
<dbReference type="EMBL" id="JADWDJ010000022">
    <property type="protein sequence ID" value="KAG5262372.1"/>
    <property type="molecule type" value="Genomic_DNA"/>
</dbReference>
<evidence type="ECO:0000313" key="3">
    <source>
        <dbReference type="Proteomes" id="UP000823561"/>
    </source>
</evidence>
<proteinExistence type="predicted"/>
<evidence type="ECO:0008006" key="4">
    <source>
        <dbReference type="Google" id="ProtNLM"/>
    </source>
</evidence>
<evidence type="ECO:0000313" key="2">
    <source>
        <dbReference type="EMBL" id="KAG5262372.1"/>
    </source>
</evidence>